<proteinExistence type="predicted"/>
<protein>
    <submittedName>
        <fullName evidence="1">Uncharacterized protein</fullName>
    </submittedName>
</protein>
<evidence type="ECO:0000313" key="2">
    <source>
        <dbReference type="Proteomes" id="UP001320706"/>
    </source>
</evidence>
<dbReference type="EMBL" id="JAMKPW020000043">
    <property type="protein sequence ID" value="KAK8194246.1"/>
    <property type="molecule type" value="Genomic_DNA"/>
</dbReference>
<accession>A0ACC3S384</accession>
<gene>
    <name evidence="1" type="ORF">M8818_007434</name>
</gene>
<organism evidence="1 2">
    <name type="scientific">Zalaria obscura</name>
    <dbReference type="NCBI Taxonomy" id="2024903"/>
    <lineage>
        <taxon>Eukaryota</taxon>
        <taxon>Fungi</taxon>
        <taxon>Dikarya</taxon>
        <taxon>Ascomycota</taxon>
        <taxon>Pezizomycotina</taxon>
        <taxon>Dothideomycetes</taxon>
        <taxon>Dothideomycetidae</taxon>
        <taxon>Dothideales</taxon>
        <taxon>Zalariaceae</taxon>
        <taxon>Zalaria</taxon>
    </lineage>
</organism>
<comment type="caution">
    <text evidence="1">The sequence shown here is derived from an EMBL/GenBank/DDBJ whole genome shotgun (WGS) entry which is preliminary data.</text>
</comment>
<sequence>MAPKKAAAQPTRASTRTKASPAEPAKPAANTKAKITKKETATKAAAPAKGRAATKATTTTTKKAALAKTNGTPAGEVKKPRGRPAKKETSEEPAPTAKTAAKRKRTETPEAPAAKKAKVAPVKVPKVPKKGEIINEAPKQKLHVYVFGEGSSGELGLGTAKNAIDVKRPRLNANLEAAGVVQIACGGMHVLALTHDNKILSWGVNDQGAVGRDTNWDGGLIDMDDNKSESSDDSDDDTGMNPKESTPTAIPSDKFPEGTVFVQVAAGDSCSFALTDDGNVWGWGTFRSNEGILGFTAEIETQREPVLIPNLKKIKHISCGANHVLALSKDGAVYAWGSGQQNQLGRRVVERTRLQGLTPREFGLPRKAIKYVACGSYHSFAIDNKDRVWAWGLNNYGEAGIPEGSGEDAAIVAKPEEVTTLSGRGVTCLHGGGHHSIAVTGEGDCLVWGRIDANAMGIPITEIPEDSIIKDEHDKPRILKDPTKVSAIQEPVAFATAGSEHCIAITRDGQAYSWGFSANYQTGLATTDDVTVATKIENTAVKGKKLNFAGAGGQYSLLTSPFEEAEQKKEEPEKEKEQLTNGVNGETH</sequence>
<reference evidence="1" key="1">
    <citation type="submission" date="2024-02" db="EMBL/GenBank/DDBJ databases">
        <title>Metagenome Assembled Genome of Zalaria obscura JY119.</title>
        <authorList>
            <person name="Vighnesh L."/>
            <person name="Jagadeeshwari U."/>
            <person name="Venkata Ramana C."/>
            <person name="Sasikala C."/>
        </authorList>
    </citation>
    <scope>NUCLEOTIDE SEQUENCE</scope>
    <source>
        <strain evidence="1">JY119</strain>
    </source>
</reference>
<keyword evidence="2" id="KW-1185">Reference proteome</keyword>
<dbReference type="Proteomes" id="UP001320706">
    <property type="component" value="Unassembled WGS sequence"/>
</dbReference>
<evidence type="ECO:0000313" key="1">
    <source>
        <dbReference type="EMBL" id="KAK8194246.1"/>
    </source>
</evidence>
<name>A0ACC3S384_9PEZI</name>